<dbReference type="Pfam" id="PF14108">
    <property type="entry name" value="ABA4-like"/>
    <property type="match status" value="1"/>
</dbReference>
<evidence type="ECO:0000313" key="3">
    <source>
        <dbReference type="EMBL" id="NCU62890.1"/>
    </source>
</evidence>
<keyword evidence="1" id="KW-1133">Transmembrane helix</keyword>
<dbReference type="Proteomes" id="UP000572953">
    <property type="component" value="Unassembled WGS sequence"/>
</dbReference>
<keyword evidence="1" id="KW-0812">Transmembrane</keyword>
<organism evidence="3 4">
    <name type="scientific">Candidatus Fonsibacter lacus</name>
    <dbReference type="NCBI Taxonomy" id="2576439"/>
    <lineage>
        <taxon>Bacteria</taxon>
        <taxon>Pseudomonadati</taxon>
        <taxon>Pseudomonadota</taxon>
        <taxon>Alphaproteobacteria</taxon>
        <taxon>Candidatus Pelagibacterales</taxon>
        <taxon>Candidatus Pelagibacterales incertae sedis</taxon>
        <taxon>Candidatus Fonsibacter</taxon>
    </lineage>
</organism>
<accession>A0A845S5F6</accession>
<keyword evidence="1" id="KW-0472">Membrane</keyword>
<evidence type="ECO:0000313" key="2">
    <source>
        <dbReference type="EMBL" id="NCU50814.1"/>
    </source>
</evidence>
<dbReference type="EMBL" id="RGMI01000178">
    <property type="protein sequence ID" value="NCU50814.1"/>
    <property type="molecule type" value="Genomic_DNA"/>
</dbReference>
<name>A0A845S5F6_9PROT</name>
<evidence type="ECO:0000313" key="4">
    <source>
        <dbReference type="Proteomes" id="UP000572953"/>
    </source>
</evidence>
<gene>
    <name evidence="3" type="ORF">EBV78_02195</name>
    <name evidence="2" type="ORF">EBX29_03490</name>
</gene>
<evidence type="ECO:0000256" key="1">
    <source>
        <dbReference type="SAM" id="Phobius"/>
    </source>
</evidence>
<dbReference type="EMBL" id="RGGN01000057">
    <property type="protein sequence ID" value="NCU62890.1"/>
    <property type="molecule type" value="Genomic_DNA"/>
</dbReference>
<feature type="transmembrane region" description="Helical" evidence="1">
    <location>
        <begin position="129"/>
        <end position="152"/>
    </location>
</feature>
<feature type="transmembrane region" description="Helical" evidence="1">
    <location>
        <begin position="12"/>
        <end position="35"/>
    </location>
</feature>
<feature type="transmembrane region" description="Helical" evidence="1">
    <location>
        <begin position="98"/>
        <end position="117"/>
    </location>
</feature>
<protein>
    <submittedName>
        <fullName evidence="3">DUF4281 domain-containing protein</fullName>
    </submittedName>
</protein>
<sequence length="164" mass="18727">MLNSLKDFFTLEMIYHFTNIGVIPLWILLAFLPGWNGTKVLINSILVPLILSLTYFYVFYIYINTSEGIFSNILDKGKTFELYMGIDQLKKILSDKNVLLLFWIHFLTANLMLGAWIATDAAKNKALQFIVLVPLVLTYFVGPIGLGVYLILRLLAAQKLKLFD</sequence>
<proteinExistence type="predicted"/>
<reference evidence="3 4" key="1">
    <citation type="submission" date="2018-10" db="EMBL/GenBank/DDBJ databases">
        <title>Iterative Subtractive Binning of Freshwater Chronoseries Metagenomes Recovers Nearly Complete Genomes from over Four Hundred Novel Species.</title>
        <authorList>
            <person name="Rodriguez-R L.M."/>
            <person name="Tsementzi D."/>
            <person name="Luo C."/>
            <person name="Konstantinidis K.T."/>
        </authorList>
    </citation>
    <scope>NUCLEOTIDE SEQUENCE [LARGE SCALE GENOMIC DNA]</scope>
    <source>
        <strain evidence="3">WB7_2B_003</strain>
        <strain evidence="2">WB8_1A_003</strain>
    </source>
</reference>
<comment type="caution">
    <text evidence="3">The sequence shown here is derived from an EMBL/GenBank/DDBJ whole genome shotgun (WGS) entry which is preliminary data.</text>
</comment>
<dbReference type="Proteomes" id="UP000699985">
    <property type="component" value="Unassembled WGS sequence"/>
</dbReference>
<dbReference type="InterPro" id="IPR025461">
    <property type="entry name" value="ABA4-like"/>
</dbReference>
<feature type="transmembrane region" description="Helical" evidence="1">
    <location>
        <begin position="41"/>
        <end position="63"/>
    </location>
</feature>
<dbReference type="AlphaFoldDB" id="A0A845S5F6"/>